<gene>
    <name evidence="1" type="ORF">LCGC14_0355110</name>
</gene>
<name>A0A0F9VWW1_9ZZZZ</name>
<reference evidence="1" key="1">
    <citation type="journal article" date="2015" name="Nature">
        <title>Complex archaea that bridge the gap between prokaryotes and eukaryotes.</title>
        <authorList>
            <person name="Spang A."/>
            <person name="Saw J.H."/>
            <person name="Jorgensen S.L."/>
            <person name="Zaremba-Niedzwiedzka K."/>
            <person name="Martijn J."/>
            <person name="Lind A.E."/>
            <person name="van Eijk R."/>
            <person name="Schleper C."/>
            <person name="Guy L."/>
            <person name="Ettema T.J."/>
        </authorList>
    </citation>
    <scope>NUCLEOTIDE SEQUENCE</scope>
</reference>
<comment type="caution">
    <text evidence="1">The sequence shown here is derived from an EMBL/GenBank/DDBJ whole genome shotgun (WGS) entry which is preliminary data.</text>
</comment>
<evidence type="ECO:0000313" key="1">
    <source>
        <dbReference type="EMBL" id="KKN77946.1"/>
    </source>
</evidence>
<accession>A0A0F9VWW1</accession>
<protein>
    <submittedName>
        <fullName evidence="1">Uncharacterized protein</fullName>
    </submittedName>
</protein>
<proteinExistence type="predicted"/>
<dbReference type="EMBL" id="LAZR01000271">
    <property type="protein sequence ID" value="KKN77946.1"/>
    <property type="molecule type" value="Genomic_DNA"/>
</dbReference>
<dbReference type="AlphaFoldDB" id="A0A0F9VWW1"/>
<organism evidence="1">
    <name type="scientific">marine sediment metagenome</name>
    <dbReference type="NCBI Taxonomy" id="412755"/>
    <lineage>
        <taxon>unclassified sequences</taxon>
        <taxon>metagenomes</taxon>
        <taxon>ecological metagenomes</taxon>
    </lineage>
</organism>
<sequence length="135" mass="14192">MEYTDVDATAVTHSFVTNAITTLLYPGFLKMKIRSGFSSEIGGELLYQLRKGMNISPFSSITEIRGSIASVLALYASHETLQAGSSGGGLALGTGLAHAANAIRAATKKGQCTSSDYPLSRGARLSLWCACTRIA</sequence>